<evidence type="ECO:0000313" key="2">
    <source>
        <dbReference type="EMBL" id="CAA9382061.1"/>
    </source>
</evidence>
<dbReference type="AlphaFoldDB" id="A0A6J4NDD7"/>
<feature type="compositionally biased region" description="Basic residues" evidence="1">
    <location>
        <begin position="98"/>
        <end position="110"/>
    </location>
</feature>
<name>A0A6J4NDD7_9ACTN</name>
<reference evidence="2" key="1">
    <citation type="submission" date="2020-02" db="EMBL/GenBank/DDBJ databases">
        <authorList>
            <person name="Meier V. D."/>
        </authorList>
    </citation>
    <scope>NUCLEOTIDE SEQUENCE</scope>
    <source>
        <strain evidence="2">AVDCRST_MAG06</strain>
    </source>
</reference>
<feature type="compositionally biased region" description="Basic residues" evidence="1">
    <location>
        <begin position="124"/>
        <end position="135"/>
    </location>
</feature>
<gene>
    <name evidence="2" type="ORF">AVDCRST_MAG06-1034</name>
</gene>
<feature type="non-terminal residue" evidence="2">
    <location>
        <position position="145"/>
    </location>
</feature>
<sequence>ERGDLGGPDRDVDTAGRDLDRLCVPQPRRGLGAAGCRLHAAARGGVHHRDPGDVHRDRTVGARLGHLLGVQPHRVGRRGADRALRRAVHGVRGDARARDRRAGRRRRRTRAGAEGPGPGPPVRAGRRGRRPRRHRGDPAQARHLL</sequence>
<proteinExistence type="predicted"/>
<feature type="region of interest" description="Disordered" evidence="1">
    <location>
        <begin position="1"/>
        <end position="21"/>
    </location>
</feature>
<dbReference type="EMBL" id="CADCUP010000070">
    <property type="protein sequence ID" value="CAA9382061.1"/>
    <property type="molecule type" value="Genomic_DNA"/>
</dbReference>
<accession>A0A6J4NDD7</accession>
<organism evidence="2">
    <name type="scientific">uncultured Nocardioides sp</name>
    <dbReference type="NCBI Taxonomy" id="198441"/>
    <lineage>
        <taxon>Bacteria</taxon>
        <taxon>Bacillati</taxon>
        <taxon>Actinomycetota</taxon>
        <taxon>Actinomycetes</taxon>
        <taxon>Propionibacteriales</taxon>
        <taxon>Nocardioidaceae</taxon>
        <taxon>Nocardioides</taxon>
        <taxon>environmental samples</taxon>
    </lineage>
</organism>
<feature type="region of interest" description="Disordered" evidence="1">
    <location>
        <begin position="74"/>
        <end position="145"/>
    </location>
</feature>
<evidence type="ECO:0000256" key="1">
    <source>
        <dbReference type="SAM" id="MobiDB-lite"/>
    </source>
</evidence>
<feature type="non-terminal residue" evidence="2">
    <location>
        <position position="1"/>
    </location>
</feature>
<protein>
    <submittedName>
        <fullName evidence="2">Uncharacterized protein</fullName>
    </submittedName>
</protein>